<comment type="similarity">
    <text evidence="1">Belongs to the HAD-like hydrolase superfamily. SerB family.</text>
</comment>
<dbReference type="InterPro" id="IPR050582">
    <property type="entry name" value="HAD-like_SerB"/>
</dbReference>
<sequence>MRIVHPKNVTTTHPTKVLAIFDLDKTIINTSASLAYGRPLAERGLITTTEVIRMIAIRSSFMLTTHDQEDLNATKEALASMIKGREAEPLKTVAREALHDVIIPYIYAEAHELLEWHREQGHTIAIVTASPSVVVEPIAEELGADILIASELEVEDGLFTGNVTLFNKGVTKVHHIQDIAQEHGFDLSQSYAYSDSGTDVPMLELVGHPTAVNPDRALKKVAAEREWPIVNFRRPEPITQSNVAVLAGAGATLAILGAVATSVTLWLFNRDSSSSDGSGQADVTPDAA</sequence>
<dbReference type="SUPFAM" id="SSF56784">
    <property type="entry name" value="HAD-like"/>
    <property type="match status" value="1"/>
</dbReference>
<dbReference type="InterPro" id="IPR036412">
    <property type="entry name" value="HAD-like_sf"/>
</dbReference>
<dbReference type="InterPro" id="IPR006385">
    <property type="entry name" value="HAD_hydro_SerB1"/>
</dbReference>
<dbReference type="NCBIfam" id="TIGR01488">
    <property type="entry name" value="HAD-SF-IB"/>
    <property type="match status" value="1"/>
</dbReference>
<dbReference type="CDD" id="cd02612">
    <property type="entry name" value="HAD_PGPPase"/>
    <property type="match status" value="1"/>
</dbReference>
<dbReference type="Pfam" id="PF12710">
    <property type="entry name" value="HAD"/>
    <property type="match status" value="1"/>
</dbReference>
<dbReference type="Gene3D" id="1.20.1440.100">
    <property type="entry name" value="SG protein - dephosphorylation function"/>
    <property type="match status" value="1"/>
</dbReference>
<evidence type="ECO:0000313" key="7">
    <source>
        <dbReference type="Proteomes" id="UP000436181"/>
    </source>
</evidence>
<dbReference type="PANTHER" id="PTHR43344">
    <property type="entry name" value="PHOSPHOSERINE PHOSPHATASE"/>
    <property type="match status" value="1"/>
</dbReference>
<evidence type="ECO:0000256" key="1">
    <source>
        <dbReference type="ARBA" id="ARBA00009184"/>
    </source>
</evidence>
<dbReference type="NCBIfam" id="TIGR01490">
    <property type="entry name" value="HAD-SF-IB-hyp1"/>
    <property type="match status" value="1"/>
</dbReference>
<proteinExistence type="inferred from homology"/>
<evidence type="ECO:0000256" key="2">
    <source>
        <dbReference type="ARBA" id="ARBA00022723"/>
    </source>
</evidence>
<protein>
    <submittedName>
        <fullName evidence="6">HAD-IB family hydrolase</fullName>
    </submittedName>
</protein>
<evidence type="ECO:0000256" key="4">
    <source>
        <dbReference type="ARBA" id="ARBA00022842"/>
    </source>
</evidence>
<evidence type="ECO:0000313" key="6">
    <source>
        <dbReference type="EMBL" id="KAB3522639.1"/>
    </source>
</evidence>
<keyword evidence="7" id="KW-1185">Reference proteome</keyword>
<name>A0ABQ6VEJ9_9CORY</name>
<dbReference type="InterPro" id="IPR023214">
    <property type="entry name" value="HAD_sf"/>
</dbReference>
<feature type="transmembrane region" description="Helical" evidence="5">
    <location>
        <begin position="243"/>
        <end position="268"/>
    </location>
</feature>
<organism evidence="6 7">
    <name type="scientific">Corynebacterium zhongnanshanii</name>
    <dbReference type="NCBI Taxonomy" id="2768834"/>
    <lineage>
        <taxon>Bacteria</taxon>
        <taxon>Bacillati</taxon>
        <taxon>Actinomycetota</taxon>
        <taxon>Actinomycetes</taxon>
        <taxon>Mycobacteriales</taxon>
        <taxon>Corynebacteriaceae</taxon>
        <taxon>Corynebacterium</taxon>
    </lineage>
</organism>
<dbReference type="Gene3D" id="3.40.50.1000">
    <property type="entry name" value="HAD superfamily/HAD-like"/>
    <property type="match status" value="1"/>
</dbReference>
<evidence type="ECO:0000256" key="3">
    <source>
        <dbReference type="ARBA" id="ARBA00022801"/>
    </source>
</evidence>
<accession>A0ABQ6VEJ9</accession>
<keyword evidence="2" id="KW-0479">Metal-binding</keyword>
<evidence type="ECO:0000256" key="5">
    <source>
        <dbReference type="SAM" id="Phobius"/>
    </source>
</evidence>
<keyword evidence="4" id="KW-0460">Magnesium</keyword>
<keyword evidence="5" id="KW-1133">Transmembrane helix</keyword>
<gene>
    <name evidence="6" type="ORF">F8377_00125</name>
</gene>
<reference evidence="6 7" key="1">
    <citation type="submission" date="2019-10" db="EMBL/GenBank/DDBJ databases">
        <title>Corynebacterium sp novel species isolated from the respiratory tract of Marmot.</title>
        <authorList>
            <person name="Zhang G."/>
        </authorList>
    </citation>
    <scope>NUCLEOTIDE SEQUENCE [LARGE SCALE GENOMIC DNA]</scope>
    <source>
        <strain evidence="6 7">336</strain>
    </source>
</reference>
<comment type="caution">
    <text evidence="6">The sequence shown here is derived from an EMBL/GenBank/DDBJ whole genome shotgun (WGS) entry which is preliminary data.</text>
</comment>
<keyword evidence="3 6" id="KW-0378">Hydrolase</keyword>
<dbReference type="Proteomes" id="UP000436181">
    <property type="component" value="Unassembled WGS sequence"/>
</dbReference>
<dbReference type="PANTHER" id="PTHR43344:SF13">
    <property type="entry name" value="PHOSPHATASE RV3661-RELATED"/>
    <property type="match status" value="1"/>
</dbReference>
<dbReference type="GO" id="GO:0016787">
    <property type="term" value="F:hydrolase activity"/>
    <property type="evidence" value="ECO:0007669"/>
    <property type="project" value="UniProtKB-KW"/>
</dbReference>
<keyword evidence="5" id="KW-0472">Membrane</keyword>
<keyword evidence="5" id="KW-0812">Transmembrane</keyword>
<dbReference type="EMBL" id="WBZJ01000001">
    <property type="protein sequence ID" value="KAB3522639.1"/>
    <property type="molecule type" value="Genomic_DNA"/>
</dbReference>